<name>A0A7J0DPG2_9ERIC</name>
<dbReference type="PANTHER" id="PTHR47926">
    <property type="entry name" value="PENTATRICOPEPTIDE REPEAT-CONTAINING PROTEIN"/>
    <property type="match status" value="1"/>
</dbReference>
<gene>
    <name evidence="3" type="ORF">Acr_00g0057250</name>
</gene>
<dbReference type="Proteomes" id="UP000585474">
    <property type="component" value="Unassembled WGS sequence"/>
</dbReference>
<accession>A0A7J0DPG2</accession>
<keyword evidence="1" id="KW-0677">Repeat</keyword>
<dbReference type="InterPro" id="IPR011990">
    <property type="entry name" value="TPR-like_helical_dom_sf"/>
</dbReference>
<dbReference type="PANTHER" id="PTHR47926:SF347">
    <property type="entry name" value="PENTATRICOPEPTIDE REPEAT-CONTAINING PROTEIN"/>
    <property type="match status" value="1"/>
</dbReference>
<dbReference type="GO" id="GO:0003723">
    <property type="term" value="F:RNA binding"/>
    <property type="evidence" value="ECO:0007669"/>
    <property type="project" value="InterPro"/>
</dbReference>
<proteinExistence type="predicted"/>
<dbReference type="EMBL" id="BJWL01000312">
    <property type="protein sequence ID" value="GFS38395.1"/>
    <property type="molecule type" value="Genomic_DNA"/>
</dbReference>
<feature type="repeat" description="PPR" evidence="2">
    <location>
        <begin position="252"/>
        <end position="286"/>
    </location>
</feature>
<dbReference type="PROSITE" id="PS51375">
    <property type="entry name" value="PPR"/>
    <property type="match status" value="7"/>
</dbReference>
<dbReference type="Gene3D" id="1.25.40.10">
    <property type="entry name" value="Tetratricopeptide repeat domain"/>
    <property type="match status" value="5"/>
</dbReference>
<protein>
    <submittedName>
        <fullName evidence="3">Pentatricopeptide repeat (PPR) superfamily protein</fullName>
    </submittedName>
</protein>
<keyword evidence="4" id="KW-1185">Reference proteome</keyword>
<dbReference type="Pfam" id="PF13041">
    <property type="entry name" value="PPR_2"/>
    <property type="match status" value="1"/>
</dbReference>
<feature type="repeat" description="PPR" evidence="2">
    <location>
        <begin position="151"/>
        <end position="185"/>
    </location>
</feature>
<feature type="repeat" description="PPR" evidence="2">
    <location>
        <begin position="423"/>
        <end position="457"/>
    </location>
</feature>
<evidence type="ECO:0000256" key="1">
    <source>
        <dbReference type="ARBA" id="ARBA00022737"/>
    </source>
</evidence>
<dbReference type="InterPro" id="IPR046960">
    <property type="entry name" value="PPR_At4g14850-like_plant"/>
</dbReference>
<sequence length="711" mass="79007">MATLQSRLLPCNHLLPDNSCLTISSTHRFTIFPPKSNFYGTTAKNSGLKQSVVSTQRNPLGATVEIAKDYSRNSASEQKNEVSDSLSLLNLFSVKGSNFFYDCKQVHGQYVKLGAIGSKSLIGNKLVILYLENEVSLGDARKLFDEIPRRTLPAYAALMGSYCRSERWDELFLVFRLMIDDEMMPDKYLVPTILKACSAVRSLRSGKMVHGYVVRREFGTDVFVGNAIIDLYANCGDLTSSRNVFGTMKERDVVSWTILFSAYMDGGLLKEANDVFQSMQVNGVKPDLICWNAFVSGFAQNGDIGLAFQSLEEMREKGLKPKVNSWNSLISGCVQSGYFEDALYVFNRMLWFPENPNAVTIVSILPACGGMEDLKLGRAIHGYATKSKLPGNIHVEGSLIDMYSKCGRSDYAEKIFLSVENENTALCNEMIAAYVYEGKMDAALKLLRSMKNGDLKPDEITYHTILAGYARQGKKNDAYELLSEMTKIGLKPNIVSFNNLISGFQQYGFTYEALKLFRITQLPSNSCFGVVRPNPVTVTGALAACADLRLLRQGKEIHGYLIKNNFESNIFVSSALVDTYGKCRDLSSAAKVFWNIEDRNTVSWNSLIAGHINNKHTEDALELFNVMLAEGHIPSLITFMILLPACSDMEAANVGRALHGYILKSPNIKLNKDTALCNAMTSDYSTYGMTTNAVALFEQRETGNFAENYKP</sequence>
<dbReference type="FunFam" id="1.25.40.10:FF:000344">
    <property type="entry name" value="Pentatricopeptide repeat-containing protein"/>
    <property type="match status" value="1"/>
</dbReference>
<dbReference type="AlphaFoldDB" id="A0A7J0DPG2"/>
<feature type="repeat" description="PPR" evidence="2">
    <location>
        <begin position="322"/>
        <end position="356"/>
    </location>
</feature>
<feature type="repeat" description="PPR" evidence="2">
    <location>
        <begin position="458"/>
        <end position="492"/>
    </location>
</feature>
<reference evidence="4" key="1">
    <citation type="submission" date="2019-07" db="EMBL/GenBank/DDBJ databases">
        <title>De Novo Assembly of kiwifruit Actinidia rufa.</title>
        <authorList>
            <person name="Sugita-Konishi S."/>
            <person name="Sato K."/>
            <person name="Mori E."/>
            <person name="Abe Y."/>
            <person name="Kisaki G."/>
            <person name="Hamano K."/>
            <person name="Suezawa K."/>
            <person name="Otani M."/>
            <person name="Fukuda T."/>
            <person name="Manabe T."/>
            <person name="Gomi K."/>
            <person name="Tabuchi M."/>
            <person name="Akimitsu K."/>
            <person name="Kataoka I."/>
        </authorList>
    </citation>
    <scope>NUCLEOTIDE SEQUENCE [LARGE SCALE GENOMIC DNA]</scope>
    <source>
        <strain evidence="4">cv. Fuchu</strain>
    </source>
</reference>
<evidence type="ECO:0000256" key="2">
    <source>
        <dbReference type="PROSITE-ProRule" id="PRU00708"/>
    </source>
</evidence>
<dbReference type="Pfam" id="PF13812">
    <property type="entry name" value="PPR_3"/>
    <property type="match status" value="2"/>
</dbReference>
<organism evidence="3 4">
    <name type="scientific">Actinidia rufa</name>
    <dbReference type="NCBI Taxonomy" id="165716"/>
    <lineage>
        <taxon>Eukaryota</taxon>
        <taxon>Viridiplantae</taxon>
        <taxon>Streptophyta</taxon>
        <taxon>Embryophyta</taxon>
        <taxon>Tracheophyta</taxon>
        <taxon>Spermatophyta</taxon>
        <taxon>Magnoliopsida</taxon>
        <taxon>eudicotyledons</taxon>
        <taxon>Gunneridae</taxon>
        <taxon>Pentapetalae</taxon>
        <taxon>asterids</taxon>
        <taxon>Ericales</taxon>
        <taxon>Actinidiaceae</taxon>
        <taxon>Actinidia</taxon>
    </lineage>
</organism>
<dbReference type="Pfam" id="PF01535">
    <property type="entry name" value="PPR"/>
    <property type="match status" value="3"/>
</dbReference>
<feature type="repeat" description="PPR" evidence="2">
    <location>
        <begin position="600"/>
        <end position="634"/>
    </location>
</feature>
<dbReference type="NCBIfam" id="TIGR00756">
    <property type="entry name" value="PPR"/>
    <property type="match status" value="7"/>
</dbReference>
<evidence type="ECO:0000313" key="3">
    <source>
        <dbReference type="EMBL" id="GFS38395.1"/>
    </source>
</evidence>
<comment type="caution">
    <text evidence="3">The sequence shown here is derived from an EMBL/GenBank/DDBJ whole genome shotgun (WGS) entry which is preliminary data.</text>
</comment>
<dbReference type="InterPro" id="IPR002885">
    <property type="entry name" value="PPR_rpt"/>
</dbReference>
<dbReference type="OrthoDB" id="185373at2759"/>
<evidence type="ECO:0000313" key="4">
    <source>
        <dbReference type="Proteomes" id="UP000585474"/>
    </source>
</evidence>
<dbReference type="GO" id="GO:0009451">
    <property type="term" value="P:RNA modification"/>
    <property type="evidence" value="ECO:0007669"/>
    <property type="project" value="InterPro"/>
</dbReference>
<feature type="repeat" description="PPR" evidence="2">
    <location>
        <begin position="287"/>
        <end position="321"/>
    </location>
</feature>